<name>A0A5C5FUS1_9BASI</name>
<gene>
    <name evidence="3" type="ORF">DMC30DRAFT_416832</name>
</gene>
<dbReference type="EMBL" id="SOZI01000063">
    <property type="protein sequence ID" value="TNY20563.1"/>
    <property type="molecule type" value="Genomic_DNA"/>
</dbReference>
<protein>
    <submittedName>
        <fullName evidence="3">Uncharacterized protein</fullName>
    </submittedName>
</protein>
<comment type="caution">
    <text evidence="3">The sequence shown here is derived from an EMBL/GenBank/DDBJ whole genome shotgun (WGS) entry which is preliminary data.</text>
</comment>
<evidence type="ECO:0000256" key="2">
    <source>
        <dbReference type="SAM" id="SignalP"/>
    </source>
</evidence>
<feature type="compositionally biased region" description="Low complexity" evidence="1">
    <location>
        <begin position="76"/>
        <end position="98"/>
    </location>
</feature>
<feature type="signal peptide" evidence="2">
    <location>
        <begin position="1"/>
        <end position="27"/>
    </location>
</feature>
<keyword evidence="2" id="KW-0732">Signal</keyword>
<evidence type="ECO:0000313" key="4">
    <source>
        <dbReference type="Proteomes" id="UP000311382"/>
    </source>
</evidence>
<dbReference type="PANTHER" id="PTHR34587:SF2">
    <property type="entry name" value="G-PROTEIN COUPLED RECEPTORS FAMILY 1 PROFILE DOMAIN-CONTAINING PROTEIN"/>
    <property type="match status" value="1"/>
</dbReference>
<feature type="region of interest" description="Disordered" evidence="1">
    <location>
        <begin position="339"/>
        <end position="431"/>
    </location>
</feature>
<dbReference type="STRING" id="5288.A0A5C5FUS1"/>
<evidence type="ECO:0000313" key="3">
    <source>
        <dbReference type="EMBL" id="TNY20563.1"/>
    </source>
</evidence>
<sequence length="448" mass="45126">MVSLTSKLAAAGGLVFLALSLVATANADAHAPFALTRSTVGHGEVPHLVARQRFRGGGRGNPFRNAIGAAPKLTDGQLNPGNTNGQGQGTNDAQGTGQDNVNATSGLPADIVDTGDPQKNLFLDPSQIAKGLSNDGQAVPAAGQVASATSVNNFINNCLLRTDLPLTNGQQVTGGSCNAVPMGVIAAQNKAPSCKFTNPKNLDVIPPNQDFTITMAIKNLQTGNFVNAQQNYFSAPQATNDQGIIIGHSHVVVEQIDSLTSTTVTDPTKFAFFKGLNEPANNGVLSATVAGGLPEGVYKHGSLDDAVYFIASNDPNAIAIALGLNAANNAAAAGNNAANDGGDGAVQQQQQQDGNAGGVQQGGDAASGATGDASATAAAGDGAAAESSAAPSASASAATGGQQQQGGGRGNRSGNKRRDVPHGLEHRSASSLLERRLAALLERDEDTA</sequence>
<feature type="region of interest" description="Disordered" evidence="1">
    <location>
        <begin position="69"/>
        <end position="108"/>
    </location>
</feature>
<dbReference type="PANTHER" id="PTHR34587">
    <property type="entry name" value="VWFA DOMAIN-CONTAINING PROTEIN"/>
    <property type="match status" value="1"/>
</dbReference>
<feature type="compositionally biased region" description="Basic and acidic residues" evidence="1">
    <location>
        <begin position="416"/>
        <end position="431"/>
    </location>
</feature>
<organism evidence="3 4">
    <name type="scientific">Rhodotorula diobovata</name>
    <dbReference type="NCBI Taxonomy" id="5288"/>
    <lineage>
        <taxon>Eukaryota</taxon>
        <taxon>Fungi</taxon>
        <taxon>Dikarya</taxon>
        <taxon>Basidiomycota</taxon>
        <taxon>Pucciniomycotina</taxon>
        <taxon>Microbotryomycetes</taxon>
        <taxon>Sporidiobolales</taxon>
        <taxon>Sporidiobolaceae</taxon>
        <taxon>Rhodotorula</taxon>
    </lineage>
</organism>
<dbReference type="OrthoDB" id="2336871at2759"/>
<reference evidence="3 4" key="1">
    <citation type="submission" date="2019-03" db="EMBL/GenBank/DDBJ databases">
        <title>Rhodosporidium diobovatum UCD-FST 08-225 genome sequencing, assembly, and annotation.</title>
        <authorList>
            <person name="Fakankun I.U."/>
            <person name="Fristensky B."/>
            <person name="Levin D.B."/>
        </authorList>
    </citation>
    <scope>NUCLEOTIDE SEQUENCE [LARGE SCALE GENOMIC DNA]</scope>
    <source>
        <strain evidence="3 4">UCD-FST 08-225</strain>
    </source>
</reference>
<evidence type="ECO:0000256" key="1">
    <source>
        <dbReference type="SAM" id="MobiDB-lite"/>
    </source>
</evidence>
<proteinExistence type="predicted"/>
<feature type="chain" id="PRO_5022708222" evidence="2">
    <location>
        <begin position="28"/>
        <end position="448"/>
    </location>
</feature>
<accession>A0A5C5FUS1</accession>
<dbReference type="AlphaFoldDB" id="A0A5C5FUS1"/>
<feature type="compositionally biased region" description="Low complexity" evidence="1">
    <location>
        <begin position="339"/>
        <end position="354"/>
    </location>
</feature>
<dbReference type="InterPro" id="IPR053216">
    <property type="entry name" value="Appressorial_penetr-assoc"/>
</dbReference>
<feature type="compositionally biased region" description="Low complexity" evidence="1">
    <location>
        <begin position="362"/>
        <end position="402"/>
    </location>
</feature>
<dbReference type="Proteomes" id="UP000311382">
    <property type="component" value="Unassembled WGS sequence"/>
</dbReference>
<keyword evidence="4" id="KW-1185">Reference proteome</keyword>